<dbReference type="SMART" id="SM00184">
    <property type="entry name" value="RING"/>
    <property type="match status" value="1"/>
</dbReference>
<evidence type="ECO:0000256" key="12">
    <source>
        <dbReference type="PROSITE-ProRule" id="PRU00175"/>
    </source>
</evidence>
<keyword evidence="8" id="KW-0833">Ubl conjugation pathway</keyword>
<reference evidence="15 16" key="1">
    <citation type="journal article" date="2018" name="Mol. Plant">
        <title>The genome of Artemisia annua provides insight into the evolution of Asteraceae family and artemisinin biosynthesis.</title>
        <authorList>
            <person name="Shen Q."/>
            <person name="Zhang L."/>
            <person name="Liao Z."/>
            <person name="Wang S."/>
            <person name="Yan T."/>
            <person name="Shi P."/>
            <person name="Liu M."/>
            <person name="Fu X."/>
            <person name="Pan Q."/>
            <person name="Wang Y."/>
            <person name="Lv Z."/>
            <person name="Lu X."/>
            <person name="Zhang F."/>
            <person name="Jiang W."/>
            <person name="Ma Y."/>
            <person name="Chen M."/>
            <person name="Hao X."/>
            <person name="Li L."/>
            <person name="Tang Y."/>
            <person name="Lv G."/>
            <person name="Zhou Y."/>
            <person name="Sun X."/>
            <person name="Brodelius P.E."/>
            <person name="Rose J.K.C."/>
            <person name="Tang K."/>
        </authorList>
    </citation>
    <scope>NUCLEOTIDE SEQUENCE [LARGE SCALE GENOMIC DNA]</scope>
    <source>
        <strain evidence="16">cv. Huhao1</strain>
        <tissue evidence="15">Leaf</tissue>
    </source>
</reference>
<evidence type="ECO:0000256" key="9">
    <source>
        <dbReference type="ARBA" id="ARBA00022833"/>
    </source>
</evidence>
<evidence type="ECO:0000256" key="3">
    <source>
        <dbReference type="ARBA" id="ARBA00012483"/>
    </source>
</evidence>
<keyword evidence="7 12" id="KW-0863">Zinc-finger</keyword>
<evidence type="ECO:0000256" key="11">
    <source>
        <dbReference type="ARBA" id="ARBA00023136"/>
    </source>
</evidence>
<dbReference type="Gene3D" id="3.30.40.10">
    <property type="entry name" value="Zinc/RING finger domain, C3HC4 (zinc finger)"/>
    <property type="match status" value="1"/>
</dbReference>
<dbReference type="STRING" id="35608.A0A2U1LYN8"/>
<protein>
    <recommendedName>
        <fullName evidence="3">RING-type E3 ubiquitin transferase</fullName>
        <ecNumber evidence="3">2.3.2.27</ecNumber>
    </recommendedName>
</protein>
<proteinExistence type="predicted"/>
<evidence type="ECO:0000313" key="16">
    <source>
        <dbReference type="Proteomes" id="UP000245207"/>
    </source>
</evidence>
<dbReference type="GO" id="GO:0008270">
    <property type="term" value="F:zinc ion binding"/>
    <property type="evidence" value="ECO:0007669"/>
    <property type="project" value="UniProtKB-KW"/>
</dbReference>
<dbReference type="GO" id="GO:0061630">
    <property type="term" value="F:ubiquitin protein ligase activity"/>
    <property type="evidence" value="ECO:0007669"/>
    <property type="project" value="UniProtKB-EC"/>
</dbReference>
<keyword evidence="5 13" id="KW-0812">Transmembrane</keyword>
<evidence type="ECO:0000256" key="6">
    <source>
        <dbReference type="ARBA" id="ARBA00022723"/>
    </source>
</evidence>
<dbReference type="Proteomes" id="UP000245207">
    <property type="component" value="Unassembled WGS sequence"/>
</dbReference>
<feature type="transmembrane region" description="Helical" evidence="13">
    <location>
        <begin position="234"/>
        <end position="254"/>
    </location>
</feature>
<name>A0A2U1LYN8_ARTAN</name>
<evidence type="ECO:0000313" key="15">
    <source>
        <dbReference type="EMBL" id="PWA54132.1"/>
    </source>
</evidence>
<dbReference type="GO" id="GO:0016567">
    <property type="term" value="P:protein ubiquitination"/>
    <property type="evidence" value="ECO:0007669"/>
    <property type="project" value="TreeGrafter"/>
</dbReference>
<evidence type="ECO:0000256" key="13">
    <source>
        <dbReference type="SAM" id="Phobius"/>
    </source>
</evidence>
<dbReference type="GO" id="GO:0000325">
    <property type="term" value="C:plant-type vacuole"/>
    <property type="evidence" value="ECO:0007669"/>
    <property type="project" value="TreeGrafter"/>
</dbReference>
<comment type="catalytic activity">
    <reaction evidence="1">
        <text>S-ubiquitinyl-[E2 ubiquitin-conjugating enzyme]-L-cysteine + [acceptor protein]-L-lysine = [E2 ubiquitin-conjugating enzyme]-L-cysteine + N(6)-ubiquitinyl-[acceptor protein]-L-lysine.</text>
        <dbReference type="EC" id="2.3.2.27"/>
    </reaction>
</comment>
<evidence type="ECO:0000256" key="5">
    <source>
        <dbReference type="ARBA" id="ARBA00022692"/>
    </source>
</evidence>
<dbReference type="Pfam" id="PF13639">
    <property type="entry name" value="zf-RING_2"/>
    <property type="match status" value="1"/>
</dbReference>
<dbReference type="PANTHER" id="PTHR45977">
    <property type="entry name" value="TARGET OF ERK KINASE MPK-1"/>
    <property type="match status" value="1"/>
</dbReference>
<keyword evidence="16" id="KW-1185">Reference proteome</keyword>
<keyword evidence="10 13" id="KW-1133">Transmembrane helix</keyword>
<evidence type="ECO:0000256" key="1">
    <source>
        <dbReference type="ARBA" id="ARBA00000900"/>
    </source>
</evidence>
<dbReference type="GO" id="GO:0016020">
    <property type="term" value="C:membrane"/>
    <property type="evidence" value="ECO:0007669"/>
    <property type="project" value="UniProtKB-SubCell"/>
</dbReference>
<accession>A0A2U1LYN8</accession>
<evidence type="ECO:0000259" key="14">
    <source>
        <dbReference type="PROSITE" id="PS50089"/>
    </source>
</evidence>
<evidence type="ECO:0000256" key="2">
    <source>
        <dbReference type="ARBA" id="ARBA00004141"/>
    </source>
</evidence>
<evidence type="ECO:0000256" key="7">
    <source>
        <dbReference type="ARBA" id="ARBA00022771"/>
    </source>
</evidence>
<keyword evidence="9" id="KW-0862">Zinc</keyword>
<feature type="transmembrane region" description="Helical" evidence="13">
    <location>
        <begin position="105"/>
        <end position="123"/>
    </location>
</feature>
<comment type="caution">
    <text evidence="15">The sequence shown here is derived from an EMBL/GenBank/DDBJ whole genome shotgun (WGS) entry which is preliminary data.</text>
</comment>
<dbReference type="AlphaFoldDB" id="A0A2U1LYN8"/>
<feature type="transmembrane region" description="Helical" evidence="13">
    <location>
        <begin position="184"/>
        <end position="204"/>
    </location>
</feature>
<evidence type="ECO:0000256" key="8">
    <source>
        <dbReference type="ARBA" id="ARBA00022786"/>
    </source>
</evidence>
<dbReference type="PANTHER" id="PTHR45977:SF11">
    <property type="entry name" value="E3 UBIQUITIN PROTEIN LIGASE RIE1"/>
    <property type="match status" value="1"/>
</dbReference>
<keyword evidence="4" id="KW-0808">Transferase</keyword>
<dbReference type="SUPFAM" id="SSF57850">
    <property type="entry name" value="RING/U-box"/>
    <property type="match status" value="1"/>
</dbReference>
<organism evidence="15 16">
    <name type="scientific">Artemisia annua</name>
    <name type="common">Sweet wormwood</name>
    <dbReference type="NCBI Taxonomy" id="35608"/>
    <lineage>
        <taxon>Eukaryota</taxon>
        <taxon>Viridiplantae</taxon>
        <taxon>Streptophyta</taxon>
        <taxon>Embryophyta</taxon>
        <taxon>Tracheophyta</taxon>
        <taxon>Spermatophyta</taxon>
        <taxon>Magnoliopsida</taxon>
        <taxon>eudicotyledons</taxon>
        <taxon>Gunneridae</taxon>
        <taxon>Pentapetalae</taxon>
        <taxon>asterids</taxon>
        <taxon>campanulids</taxon>
        <taxon>Asterales</taxon>
        <taxon>Asteraceae</taxon>
        <taxon>Asteroideae</taxon>
        <taxon>Anthemideae</taxon>
        <taxon>Artemisiinae</taxon>
        <taxon>Artemisia</taxon>
    </lineage>
</organism>
<gene>
    <name evidence="15" type="ORF">CTI12_AA438500</name>
</gene>
<comment type="subcellular location">
    <subcellularLocation>
        <location evidence="2">Membrane</location>
        <topology evidence="2">Multi-pass membrane protein</topology>
    </subcellularLocation>
</comment>
<evidence type="ECO:0000256" key="10">
    <source>
        <dbReference type="ARBA" id="ARBA00022989"/>
    </source>
</evidence>
<dbReference type="CDD" id="cd16454">
    <property type="entry name" value="RING-H2_PA-TM-RING"/>
    <property type="match status" value="1"/>
</dbReference>
<keyword evidence="11 13" id="KW-0472">Membrane</keyword>
<feature type="transmembrane region" description="Helical" evidence="13">
    <location>
        <begin position="68"/>
        <end position="93"/>
    </location>
</feature>
<dbReference type="PROSITE" id="PS50089">
    <property type="entry name" value="ZF_RING_2"/>
    <property type="match status" value="1"/>
</dbReference>
<dbReference type="EMBL" id="PKPP01007181">
    <property type="protein sequence ID" value="PWA54132.1"/>
    <property type="molecule type" value="Genomic_DNA"/>
</dbReference>
<evidence type="ECO:0000256" key="4">
    <source>
        <dbReference type="ARBA" id="ARBA00022679"/>
    </source>
</evidence>
<dbReference type="OrthoDB" id="8062037at2759"/>
<dbReference type="GO" id="GO:0006511">
    <property type="term" value="P:ubiquitin-dependent protein catabolic process"/>
    <property type="evidence" value="ECO:0007669"/>
    <property type="project" value="TreeGrafter"/>
</dbReference>
<dbReference type="EC" id="2.3.2.27" evidence="3"/>
<dbReference type="InterPro" id="IPR013083">
    <property type="entry name" value="Znf_RING/FYVE/PHD"/>
</dbReference>
<keyword evidence="6" id="KW-0479">Metal-binding</keyword>
<sequence>MASTSSPEITPITEPIDSPRNIIFLSRSQSMSPLSMFLGLFAGRRGASMIVRENAAHQLESWRDRWGYSLPVVVFDTVWNLMFVAAAIIVMFLSKDEKPNVPLRVWICGYVVQCCVHVVLVWLEFRKRNRIISIEESLISSGSSSEEVDFDVDSTGRGFRFRDFVFGSPTIHSPYRRWERLNTVISYICSVIGFIWIVFAYKVLLHVAPRLFWLTLAFLAVDMFFAAIGILLSFLLGVALCFFFPCIIGIMYFIDRQEGASDADINILPKYVYVLSNDEEQPDVILSRMVPVGTNSPDFNVERFLLNEDANCCICLCHYEAGAILHLLPCNHHYHAACILKWLMVKANCPLCKHIIEQNEHV</sequence>
<dbReference type="InterPro" id="IPR001841">
    <property type="entry name" value="Znf_RING"/>
</dbReference>
<feature type="domain" description="RING-type" evidence="14">
    <location>
        <begin position="312"/>
        <end position="353"/>
    </location>
</feature>